<sequence length="117" mass="13693">MKYNDSRITPLNPKVSAFIKLPDTQGNRVFGFVAYENNIHYNPIYLVVKNGLVLDVLPTYEFSRIETLVNKTCYIDENYIWHVKTFQNIDGFEVETVSYERYKISDDGKFIKIKGVK</sequence>
<gene>
    <name evidence="1" type="ORF">SAMN04487992_111101</name>
</gene>
<dbReference type="RefSeq" id="WP_074539128.1">
    <property type="nucleotide sequence ID" value="NZ_FNBD01000011.1"/>
</dbReference>
<reference evidence="2" key="1">
    <citation type="submission" date="2016-10" db="EMBL/GenBank/DDBJ databases">
        <authorList>
            <person name="Varghese N."/>
            <person name="Submissions S."/>
        </authorList>
    </citation>
    <scope>NUCLEOTIDE SEQUENCE [LARGE SCALE GENOMIC DNA]</scope>
    <source>
        <strain evidence="2">DSM 24729</strain>
    </source>
</reference>
<accession>A0A1G7K5U0</accession>
<organism evidence="1 2">
    <name type="scientific">Cellulophaga baltica</name>
    <dbReference type="NCBI Taxonomy" id="76594"/>
    <lineage>
        <taxon>Bacteria</taxon>
        <taxon>Pseudomonadati</taxon>
        <taxon>Bacteroidota</taxon>
        <taxon>Flavobacteriia</taxon>
        <taxon>Flavobacteriales</taxon>
        <taxon>Flavobacteriaceae</taxon>
        <taxon>Cellulophaga</taxon>
    </lineage>
</organism>
<name>A0A1G7K5U0_9FLAO</name>
<evidence type="ECO:0000313" key="2">
    <source>
        <dbReference type="Proteomes" id="UP000182114"/>
    </source>
</evidence>
<proteinExistence type="predicted"/>
<evidence type="ECO:0000313" key="1">
    <source>
        <dbReference type="EMBL" id="SDF32477.1"/>
    </source>
</evidence>
<dbReference type="Proteomes" id="UP000182114">
    <property type="component" value="Unassembled WGS sequence"/>
</dbReference>
<dbReference type="EMBL" id="FNBD01000011">
    <property type="protein sequence ID" value="SDF32477.1"/>
    <property type="molecule type" value="Genomic_DNA"/>
</dbReference>
<keyword evidence="2" id="KW-1185">Reference proteome</keyword>
<protein>
    <submittedName>
        <fullName evidence="1">Uncharacterized protein</fullName>
    </submittedName>
</protein>
<dbReference type="AlphaFoldDB" id="A0A1G7K5U0"/>